<dbReference type="Gene3D" id="3.30.70.2970">
    <property type="entry name" value="Protein of unknown function (DUF541), domain 2"/>
    <property type="match status" value="1"/>
</dbReference>
<sequence length="238" mass="26090">MKKTLIASLFGSLVFTGSLFALPSAAAAELDFPHIETVGTSELVVKADMAELSVEVVTKADNPAKAKAGSDKAVSDFLARLAKAGIAREDVQSANLNLRPDYLYDPETRTNKEIGYLASRQVVVTLRALDKLNDLLDSALQQGINRIHQINFKSSKEAEMIEQARLMAIKDAKQKAAALAEGFGERIDGVWEIRYQAQGPVRPMMYKMSAAAPGDIAESYQEAQTSIRDRVEVIYRLK</sequence>
<accession>A0A6L7I0P3</accession>
<evidence type="ECO:0000256" key="1">
    <source>
        <dbReference type="SAM" id="SignalP"/>
    </source>
</evidence>
<dbReference type="Proteomes" id="UP000474778">
    <property type="component" value="Unassembled WGS sequence"/>
</dbReference>
<dbReference type="RefSeq" id="WP_160797922.1">
    <property type="nucleotide sequence ID" value="NZ_WRPA01000015.1"/>
</dbReference>
<feature type="chain" id="PRO_5026778234" evidence="1">
    <location>
        <begin position="28"/>
        <end position="238"/>
    </location>
</feature>
<gene>
    <name evidence="2" type="ORF">GNT65_15800</name>
</gene>
<keyword evidence="3" id="KW-1185">Reference proteome</keyword>
<keyword evidence="1" id="KW-0732">Signal</keyword>
<dbReference type="Gene3D" id="3.30.110.170">
    <property type="entry name" value="Protein of unknown function (DUF541), domain 1"/>
    <property type="match status" value="1"/>
</dbReference>
<dbReference type="PANTHER" id="PTHR34387:SF1">
    <property type="entry name" value="PERIPLASMIC IMMUNOGENIC PROTEIN"/>
    <property type="match status" value="1"/>
</dbReference>
<protein>
    <submittedName>
        <fullName evidence="2">Oxidative stress defense protein</fullName>
    </submittedName>
</protein>
<reference evidence="2 3" key="1">
    <citation type="submission" date="2019-12" db="EMBL/GenBank/DDBJ databases">
        <title>Shewanella insulae sp. nov., isolated from a tidal flat.</title>
        <authorList>
            <person name="Yoon J.-H."/>
        </authorList>
    </citation>
    <scope>NUCLEOTIDE SEQUENCE [LARGE SCALE GENOMIC DNA]</scope>
    <source>
        <strain evidence="2 3">JBTF-M18</strain>
    </source>
</reference>
<organism evidence="2 3">
    <name type="scientific">Shewanella insulae</name>
    <dbReference type="NCBI Taxonomy" id="2681496"/>
    <lineage>
        <taxon>Bacteria</taxon>
        <taxon>Pseudomonadati</taxon>
        <taxon>Pseudomonadota</taxon>
        <taxon>Gammaproteobacteria</taxon>
        <taxon>Alteromonadales</taxon>
        <taxon>Shewanellaceae</taxon>
        <taxon>Shewanella</taxon>
    </lineage>
</organism>
<dbReference type="PANTHER" id="PTHR34387">
    <property type="entry name" value="SLR1258 PROTEIN"/>
    <property type="match status" value="1"/>
</dbReference>
<dbReference type="Pfam" id="PF04402">
    <property type="entry name" value="SIMPL"/>
    <property type="match status" value="1"/>
</dbReference>
<feature type="signal peptide" evidence="1">
    <location>
        <begin position="1"/>
        <end position="27"/>
    </location>
</feature>
<name>A0A6L7I0P3_9GAMM</name>
<evidence type="ECO:0000313" key="2">
    <source>
        <dbReference type="EMBL" id="MXR70129.1"/>
    </source>
</evidence>
<dbReference type="AlphaFoldDB" id="A0A6L7I0P3"/>
<dbReference type="InterPro" id="IPR052022">
    <property type="entry name" value="26kDa_periplasmic_antigen"/>
</dbReference>
<dbReference type="InterPro" id="IPR007497">
    <property type="entry name" value="SIMPL/DUF541"/>
</dbReference>
<comment type="caution">
    <text evidence="2">The sequence shown here is derived from an EMBL/GenBank/DDBJ whole genome shotgun (WGS) entry which is preliminary data.</text>
</comment>
<proteinExistence type="predicted"/>
<dbReference type="NCBIfam" id="NF008299">
    <property type="entry name" value="PRK11087.1"/>
    <property type="match status" value="1"/>
</dbReference>
<dbReference type="GO" id="GO:0006974">
    <property type="term" value="P:DNA damage response"/>
    <property type="evidence" value="ECO:0007669"/>
    <property type="project" value="TreeGrafter"/>
</dbReference>
<evidence type="ECO:0000313" key="3">
    <source>
        <dbReference type="Proteomes" id="UP000474778"/>
    </source>
</evidence>
<dbReference type="EMBL" id="WRPA01000015">
    <property type="protein sequence ID" value="MXR70129.1"/>
    <property type="molecule type" value="Genomic_DNA"/>
</dbReference>